<sequence length="184" mass="21541">MKKEFRKKVLNLRKKMTCDEIDEKSKMIFDNLLKIEVFNSCNTIMAYMDFNNEVKTDYIINHFLKSGKRVLIPITDLKTRQIIPCEIKDIENETIISTFGIREPKKEFIRKVDKNEIDLVIVPGVAFDKEGYRLGYGGGFYDRFLSNLNCTSIGIAFELQIFNCIPKEDHDIKLDYIVSEKCIY</sequence>
<evidence type="ECO:0000313" key="7">
    <source>
        <dbReference type="EMBL" id="SHK72808.1"/>
    </source>
</evidence>
<comment type="catalytic activity">
    <reaction evidence="5">
        <text>(6S)-5-formyl-5,6,7,8-tetrahydrofolate + ATP = (6R)-5,10-methenyltetrahydrofolate + ADP + phosphate</text>
        <dbReference type="Rhea" id="RHEA:10488"/>
        <dbReference type="ChEBI" id="CHEBI:30616"/>
        <dbReference type="ChEBI" id="CHEBI:43474"/>
        <dbReference type="ChEBI" id="CHEBI:57455"/>
        <dbReference type="ChEBI" id="CHEBI:57457"/>
        <dbReference type="ChEBI" id="CHEBI:456216"/>
        <dbReference type="EC" id="6.3.3.2"/>
    </reaction>
</comment>
<evidence type="ECO:0000256" key="1">
    <source>
        <dbReference type="ARBA" id="ARBA00010638"/>
    </source>
</evidence>
<evidence type="ECO:0000256" key="2">
    <source>
        <dbReference type="ARBA" id="ARBA00022741"/>
    </source>
</evidence>
<dbReference type="PATRIC" id="fig|1121328.3.peg.1585"/>
<protein>
    <recommendedName>
        <fullName evidence="5">5-formyltetrahydrofolate cyclo-ligase</fullName>
        <ecNumber evidence="5">6.3.3.2</ecNumber>
    </recommendedName>
</protein>
<dbReference type="STRING" id="1121328.JWYL7_1574"/>
<dbReference type="EMBL" id="FRBG01000004">
    <property type="protein sequence ID" value="SHK72808.1"/>
    <property type="molecule type" value="Genomic_DNA"/>
</dbReference>
<evidence type="ECO:0000313" key="6">
    <source>
        <dbReference type="EMBL" id="KXZ40499.1"/>
    </source>
</evidence>
<dbReference type="OrthoDB" id="9801938at2"/>
<feature type="binding site" evidence="4">
    <location>
        <position position="53"/>
    </location>
    <ligand>
        <name>substrate</name>
    </ligand>
</feature>
<dbReference type="InterPro" id="IPR037171">
    <property type="entry name" value="NagB/RpiA_transferase-like"/>
</dbReference>
<keyword evidence="9" id="KW-1185">Reference proteome</keyword>
<evidence type="ECO:0000256" key="3">
    <source>
        <dbReference type="ARBA" id="ARBA00022840"/>
    </source>
</evidence>
<dbReference type="RefSeq" id="WP_066071453.1">
    <property type="nucleotide sequence ID" value="NZ_FRBG01000004.1"/>
</dbReference>
<keyword evidence="5" id="KW-0460">Magnesium</keyword>
<dbReference type="PIRSF" id="PIRSF006806">
    <property type="entry name" value="FTHF_cligase"/>
    <property type="match status" value="1"/>
</dbReference>
<evidence type="ECO:0000256" key="4">
    <source>
        <dbReference type="PIRSR" id="PIRSR006806-1"/>
    </source>
</evidence>
<dbReference type="GO" id="GO:0009396">
    <property type="term" value="P:folic acid-containing compound biosynthetic process"/>
    <property type="evidence" value="ECO:0007669"/>
    <property type="project" value="TreeGrafter"/>
</dbReference>
<dbReference type="NCBIfam" id="TIGR02727">
    <property type="entry name" value="MTHFS_bact"/>
    <property type="match status" value="1"/>
</dbReference>
<proteinExistence type="inferred from homology"/>
<dbReference type="Proteomes" id="UP000092605">
    <property type="component" value="Unassembled WGS sequence"/>
</dbReference>
<evidence type="ECO:0000313" key="8">
    <source>
        <dbReference type="Proteomes" id="UP000092605"/>
    </source>
</evidence>
<dbReference type="InterPro" id="IPR024185">
    <property type="entry name" value="FTHF_cligase-like_sf"/>
</dbReference>
<dbReference type="PANTHER" id="PTHR23407:SF1">
    <property type="entry name" value="5-FORMYLTETRAHYDROFOLATE CYCLO-LIGASE"/>
    <property type="match status" value="1"/>
</dbReference>
<accession>A0A150FSB3</accession>
<keyword evidence="3 4" id="KW-0067">ATP-binding</keyword>
<evidence type="ECO:0000256" key="5">
    <source>
        <dbReference type="RuleBase" id="RU361279"/>
    </source>
</evidence>
<comment type="caution">
    <text evidence="6">The sequence shown here is derived from an EMBL/GenBank/DDBJ whole genome shotgun (WGS) entry which is preliminary data.</text>
</comment>
<dbReference type="PANTHER" id="PTHR23407">
    <property type="entry name" value="ATPASE INHIBITOR/5-FORMYLTETRAHYDROFOLATE CYCLO-LIGASE"/>
    <property type="match status" value="1"/>
</dbReference>
<dbReference type="EMBL" id="LSFY01000001">
    <property type="protein sequence ID" value="KXZ40499.1"/>
    <property type="molecule type" value="Genomic_DNA"/>
</dbReference>
<comment type="cofactor">
    <cofactor evidence="5">
        <name>Mg(2+)</name>
        <dbReference type="ChEBI" id="CHEBI:18420"/>
    </cofactor>
</comment>
<dbReference type="GO" id="GO:0005524">
    <property type="term" value="F:ATP binding"/>
    <property type="evidence" value="ECO:0007669"/>
    <property type="project" value="UniProtKB-KW"/>
</dbReference>
<dbReference type="SUPFAM" id="SSF100950">
    <property type="entry name" value="NagB/RpiA/CoA transferase-like"/>
    <property type="match status" value="1"/>
</dbReference>
<dbReference type="Pfam" id="PF01812">
    <property type="entry name" value="5-FTHF_cyc-lig"/>
    <property type="match status" value="1"/>
</dbReference>
<dbReference type="GO" id="GO:0030272">
    <property type="term" value="F:5-formyltetrahydrofolate cyclo-ligase activity"/>
    <property type="evidence" value="ECO:0007669"/>
    <property type="project" value="UniProtKB-EC"/>
</dbReference>
<dbReference type="Gene3D" id="3.40.50.10420">
    <property type="entry name" value="NagB/RpiA/CoA transferase-like"/>
    <property type="match status" value="1"/>
</dbReference>
<dbReference type="EC" id="6.3.3.2" evidence="5"/>
<evidence type="ECO:0000313" key="9">
    <source>
        <dbReference type="Proteomes" id="UP000323392"/>
    </source>
</evidence>
<name>A0A150FSB3_CLOPD</name>
<reference evidence="6 8" key="1">
    <citation type="submission" date="2016-02" db="EMBL/GenBank/DDBJ databases">
        <title>Draft genome sequence for Clostridium paradoxum JW-YL-7.</title>
        <authorList>
            <person name="Utturkar S.M."/>
            <person name="Lancaster A."/>
            <person name="Poole F.L."/>
            <person name="Adams M.W."/>
            <person name="Brown S.D."/>
        </authorList>
    </citation>
    <scope>NUCLEOTIDE SEQUENCE [LARGE SCALE GENOMIC DNA]</scope>
    <source>
        <strain evidence="6 8">JW-YL-7</strain>
    </source>
</reference>
<comment type="similarity">
    <text evidence="1 5">Belongs to the 5-formyltetrahydrofolate cyclo-ligase family.</text>
</comment>
<reference evidence="7 9" key="2">
    <citation type="submission" date="2016-11" db="EMBL/GenBank/DDBJ databases">
        <authorList>
            <person name="Varghese N."/>
            <person name="Submissions S."/>
        </authorList>
    </citation>
    <scope>NUCLEOTIDE SEQUENCE [LARGE SCALE GENOMIC DNA]</scope>
    <source>
        <strain evidence="7 9">DSM 7308</strain>
    </source>
</reference>
<keyword evidence="5" id="KW-0479">Metal-binding</keyword>
<dbReference type="InterPro" id="IPR002698">
    <property type="entry name" value="FTHF_cligase"/>
</dbReference>
<dbReference type="GO" id="GO:0046872">
    <property type="term" value="F:metal ion binding"/>
    <property type="evidence" value="ECO:0007669"/>
    <property type="project" value="UniProtKB-KW"/>
</dbReference>
<keyword evidence="6" id="KW-0436">Ligase</keyword>
<organism evidence="6 8">
    <name type="scientific">Alkalithermobacter thermoalcaliphilus JW-YL-7 = DSM 7308</name>
    <dbReference type="NCBI Taxonomy" id="1121328"/>
    <lineage>
        <taxon>Bacteria</taxon>
        <taxon>Bacillati</taxon>
        <taxon>Bacillota</taxon>
        <taxon>Clostridia</taxon>
        <taxon>Peptostreptococcales</taxon>
        <taxon>Tepidibacteraceae</taxon>
        <taxon>Alkalithermobacter</taxon>
    </lineage>
</organism>
<feature type="binding site" evidence="4">
    <location>
        <position position="48"/>
    </location>
    <ligand>
        <name>substrate</name>
    </ligand>
</feature>
<dbReference type="GO" id="GO:0035999">
    <property type="term" value="P:tetrahydrofolate interconversion"/>
    <property type="evidence" value="ECO:0007669"/>
    <property type="project" value="TreeGrafter"/>
</dbReference>
<gene>
    <name evidence="6" type="ORF">JWYL7_1574</name>
    <name evidence="7" type="ORF">SAMN05661008_00803</name>
</gene>
<feature type="binding site" evidence="4">
    <location>
        <begin position="2"/>
        <end position="6"/>
    </location>
    <ligand>
        <name>ATP</name>
        <dbReference type="ChEBI" id="CHEBI:30616"/>
    </ligand>
</feature>
<dbReference type="Proteomes" id="UP000323392">
    <property type="component" value="Unassembled WGS sequence"/>
</dbReference>
<feature type="binding site" evidence="4">
    <location>
        <begin position="133"/>
        <end position="141"/>
    </location>
    <ligand>
        <name>ATP</name>
        <dbReference type="ChEBI" id="CHEBI:30616"/>
    </ligand>
</feature>
<dbReference type="AlphaFoldDB" id="A0A150FSB3"/>
<keyword evidence="2 4" id="KW-0547">Nucleotide-binding</keyword>